<accession>A0A1E4SDK5</accession>
<evidence type="ECO:0000313" key="2">
    <source>
        <dbReference type="Proteomes" id="UP000094285"/>
    </source>
</evidence>
<dbReference type="EMBL" id="KV453915">
    <property type="protein sequence ID" value="ODV77594.1"/>
    <property type="molecule type" value="Genomic_DNA"/>
</dbReference>
<organism evidence="1 2">
    <name type="scientific">Suhomyces tanzawaensis NRRL Y-17324</name>
    <dbReference type="NCBI Taxonomy" id="984487"/>
    <lineage>
        <taxon>Eukaryota</taxon>
        <taxon>Fungi</taxon>
        <taxon>Dikarya</taxon>
        <taxon>Ascomycota</taxon>
        <taxon>Saccharomycotina</taxon>
        <taxon>Pichiomycetes</taxon>
        <taxon>Debaryomycetaceae</taxon>
        <taxon>Suhomyces</taxon>
    </lineage>
</organism>
<dbReference type="RefSeq" id="XP_020062716.1">
    <property type="nucleotide sequence ID" value="XM_020208073.1"/>
</dbReference>
<dbReference type="Proteomes" id="UP000094285">
    <property type="component" value="Unassembled WGS sequence"/>
</dbReference>
<dbReference type="AlphaFoldDB" id="A0A1E4SDK5"/>
<protein>
    <submittedName>
        <fullName evidence="1">Uncharacterized protein</fullName>
    </submittedName>
</protein>
<reference evidence="2" key="1">
    <citation type="submission" date="2016-05" db="EMBL/GenBank/DDBJ databases">
        <title>Comparative genomics of biotechnologically important yeasts.</title>
        <authorList>
            <consortium name="DOE Joint Genome Institute"/>
            <person name="Riley R."/>
            <person name="Haridas S."/>
            <person name="Wolfe K.H."/>
            <person name="Lopes M.R."/>
            <person name="Hittinger C.T."/>
            <person name="Goker M."/>
            <person name="Salamov A."/>
            <person name="Wisecaver J."/>
            <person name="Long T.M."/>
            <person name="Aerts A.L."/>
            <person name="Barry K."/>
            <person name="Choi C."/>
            <person name="Clum A."/>
            <person name="Coughlan A.Y."/>
            <person name="Deshpande S."/>
            <person name="Douglass A.P."/>
            <person name="Hanson S.J."/>
            <person name="Klenk H.-P."/>
            <person name="Labutti K."/>
            <person name="Lapidus A."/>
            <person name="Lindquist E."/>
            <person name="Lipzen A."/>
            <person name="Meier-Kolthoff J.P."/>
            <person name="Ohm R.A."/>
            <person name="Otillar R.P."/>
            <person name="Pangilinan J."/>
            <person name="Peng Y."/>
            <person name="Rokas A."/>
            <person name="Rosa C.A."/>
            <person name="Scheuner C."/>
            <person name="Sibirny A.A."/>
            <person name="Slot J.C."/>
            <person name="Stielow J.B."/>
            <person name="Sun H."/>
            <person name="Kurtzman C.P."/>
            <person name="Blackwell M."/>
            <person name="Grigoriev I.V."/>
            <person name="Jeffries T.W."/>
        </authorList>
    </citation>
    <scope>NUCLEOTIDE SEQUENCE [LARGE SCALE GENOMIC DNA]</scope>
    <source>
        <strain evidence="2">NRRL Y-17324</strain>
    </source>
</reference>
<sequence length="57" mass="6490">MRKLPTLAACILQVQGFILMHILFSYAYIRECIVSLLRPKACEMSQLSSNAMQSRVD</sequence>
<evidence type="ECO:0000313" key="1">
    <source>
        <dbReference type="EMBL" id="ODV77594.1"/>
    </source>
</evidence>
<gene>
    <name evidence="1" type="ORF">CANTADRAFT_27335</name>
</gene>
<name>A0A1E4SDK5_9ASCO</name>
<keyword evidence="2" id="KW-1185">Reference proteome</keyword>
<proteinExistence type="predicted"/>
<dbReference type="GeneID" id="30982210"/>